<evidence type="ECO:0000256" key="10">
    <source>
        <dbReference type="ARBA" id="ARBA00023235"/>
    </source>
</evidence>
<evidence type="ECO:0000256" key="4">
    <source>
        <dbReference type="ARBA" id="ARBA00022801"/>
    </source>
</evidence>
<sequence>MGEIRLTDEQRMAVTDRGGSLLVSAAAGSGKTKVLVERLFRRIEEEQCSVDDFLIITYTRAAAAELRGKIANELSKRVAEQPESDHLRRQLFRVYQAEIKTVDAFCGSLLRQNIHLLTPVKGRSLTPDYRLLDEQEGAVLRQRVLDRVMDRFYEALEQGDGNAELLAQTLGAGRDDSRLTELVLELYDKLQSQAHPLAWLRETRKFWQAVPEHLEQTPFGEILLNDLKQWSNFWNGRLQRAVEEMAACPAVETAYGAGFLAMSRTMEALREATDRGWDAVAAVDLAFPRLKPVRGQENEYWKTRMQKLKERFQKELKEVMEPFAVTQAEHLEDLRAMAPAMLALVDLTADFTESFQQEKVRRNVADFSDQERYAVELLTDAAGAPTELAKQISREYVEIMVDEYQDTNQVQNCIFDAISRKGENLFTVGDVKQSIYRFRLAQPEIFLEKYESYRHASAALPGQARKILLTCNFRSRPEVLEATNFIFRNILSREMGEMEYGEAEKLNAGATYYAPAPDRETELHLVSVEDTEDEEFDRVRVEADFVAGRIRKLLEEKFPVQGEDGTLRPVQPEDIVILMRSPGSRMAELGAALSRCGIPYSGGEREAFFETVEISTVYSLLQIIDNPRQDVPLIAVLRSPLYGFTPDLLSRIRSCAKGDFYEACCACGEEPVQAFLQQLSQLRDLAAELPADQLLWQMYDRLHIPGIFGAMENGELRRSRLLNLCRYAEDLAGMGKITVFELTDYLRSLMARGKEPQIASEQSTGGVRIMSIHRSKGLEFPVVILCDLNRKFNKDDMKRPVLVHSRLGLGAERVDPARRVRYSTVSKTALALEMEKEMLSEEMRLLYVAMTRAQEKLILVDCMKKARSQVESLAALTDLPVPPQVVRGAANMGQWVLQTLLCTTQAGVLHTWAGVQPELRQDAPGWRVYLHENPKNTSCAEEEKKQKEPEPPLFPELLEQRYGHMDASRVPSKVTATQLKGREVDQQIAEGTGQHMAPRSDFPAPKFLQQRQGLTPAERGTATHLVMQYLPFDTPARADAVEEFVRGLVERRLLTPEQGASVNTLQIAKFLASDLCAQMRSAEQVWREFRFALLVPAEVYDPRVRGEEMMLQGVADVCFRTEKGIAVADFKTDYLHPGEEKARAERYRAQLEAYSLALSRVLEAPVCRRILYFFSTGAEVEI</sequence>
<dbReference type="InterPro" id="IPR014017">
    <property type="entry name" value="DNA_helicase_UvrD-like_C"/>
</dbReference>
<reference evidence="17" key="1">
    <citation type="submission" date="2020-09" db="EMBL/GenBank/DDBJ databases">
        <title>New species isolated from human feces.</title>
        <authorList>
            <person name="Kitahara M."/>
            <person name="Shigeno Y."/>
            <person name="Shime M."/>
            <person name="Matsumoto Y."/>
            <person name="Nakamura S."/>
            <person name="Motooka D."/>
            <person name="Fukuoka S."/>
            <person name="Nishikawa H."/>
            <person name="Benno Y."/>
        </authorList>
    </citation>
    <scope>NUCLEOTIDE SEQUENCE</scope>
    <source>
        <strain evidence="17">MM35</strain>
    </source>
</reference>
<evidence type="ECO:0000256" key="3">
    <source>
        <dbReference type="ARBA" id="ARBA00022763"/>
    </source>
</evidence>
<dbReference type="Pfam" id="PF12705">
    <property type="entry name" value="PDDEXK_1"/>
    <property type="match status" value="1"/>
</dbReference>
<comment type="catalytic activity">
    <reaction evidence="13">
        <text>ATP + H2O = ADP + phosphate + H(+)</text>
        <dbReference type="Rhea" id="RHEA:13065"/>
        <dbReference type="ChEBI" id="CHEBI:15377"/>
        <dbReference type="ChEBI" id="CHEBI:15378"/>
        <dbReference type="ChEBI" id="CHEBI:30616"/>
        <dbReference type="ChEBI" id="CHEBI:43474"/>
        <dbReference type="ChEBI" id="CHEBI:456216"/>
        <dbReference type="EC" id="5.6.2.4"/>
    </reaction>
</comment>
<evidence type="ECO:0000256" key="11">
    <source>
        <dbReference type="ARBA" id="ARBA00034617"/>
    </source>
</evidence>
<evidence type="ECO:0000256" key="5">
    <source>
        <dbReference type="ARBA" id="ARBA00022806"/>
    </source>
</evidence>
<accession>A0A810PX29</accession>
<evidence type="ECO:0000256" key="6">
    <source>
        <dbReference type="ARBA" id="ARBA00022839"/>
    </source>
</evidence>
<dbReference type="Pfam" id="PF00580">
    <property type="entry name" value="UvrD-helicase"/>
    <property type="match status" value="1"/>
</dbReference>
<dbReference type="InterPro" id="IPR027417">
    <property type="entry name" value="P-loop_NTPase"/>
</dbReference>
<proteinExistence type="predicted"/>
<feature type="domain" description="UvrD-like helicase C-terminal" evidence="16">
    <location>
        <begin position="503"/>
        <end position="777"/>
    </location>
</feature>
<evidence type="ECO:0000256" key="12">
    <source>
        <dbReference type="ARBA" id="ARBA00034808"/>
    </source>
</evidence>
<dbReference type="SUPFAM" id="SSF52980">
    <property type="entry name" value="Restriction endonuclease-like"/>
    <property type="match status" value="1"/>
</dbReference>
<organism evidence="17 18">
    <name type="scientific">Vescimonas fastidiosa</name>
    <dbReference type="NCBI Taxonomy" id="2714353"/>
    <lineage>
        <taxon>Bacteria</taxon>
        <taxon>Bacillati</taxon>
        <taxon>Bacillota</taxon>
        <taxon>Clostridia</taxon>
        <taxon>Eubacteriales</taxon>
        <taxon>Oscillospiraceae</taxon>
        <taxon>Vescimonas</taxon>
    </lineage>
</organism>
<dbReference type="InterPro" id="IPR014016">
    <property type="entry name" value="UvrD-like_ATP-bd"/>
</dbReference>
<keyword evidence="10" id="KW-0413">Isomerase</keyword>
<keyword evidence="2 14" id="KW-0547">Nucleotide-binding</keyword>
<name>A0A810PX29_9FIRM</name>
<dbReference type="GO" id="GO:0006302">
    <property type="term" value="P:double-strand break repair"/>
    <property type="evidence" value="ECO:0007669"/>
    <property type="project" value="InterPro"/>
</dbReference>
<dbReference type="InterPro" id="IPR000212">
    <property type="entry name" value="DNA_helicase_UvrD/REP"/>
</dbReference>
<evidence type="ECO:0000256" key="7">
    <source>
        <dbReference type="ARBA" id="ARBA00022840"/>
    </source>
</evidence>
<dbReference type="GO" id="GO:0005524">
    <property type="term" value="F:ATP binding"/>
    <property type="evidence" value="ECO:0007669"/>
    <property type="project" value="UniProtKB-UniRule"/>
</dbReference>
<evidence type="ECO:0000256" key="8">
    <source>
        <dbReference type="ARBA" id="ARBA00023125"/>
    </source>
</evidence>
<dbReference type="AlphaFoldDB" id="A0A810PX29"/>
<keyword evidence="4 14" id="KW-0378">Hydrolase</keyword>
<dbReference type="PROSITE" id="PS51217">
    <property type="entry name" value="UVRD_HELICASE_CTER"/>
    <property type="match status" value="1"/>
</dbReference>
<keyword evidence="1" id="KW-0540">Nuclease</keyword>
<evidence type="ECO:0000256" key="14">
    <source>
        <dbReference type="PROSITE-ProRule" id="PRU00560"/>
    </source>
</evidence>
<dbReference type="InterPro" id="IPR011604">
    <property type="entry name" value="PDDEXK-like_dom_sf"/>
</dbReference>
<evidence type="ECO:0000256" key="13">
    <source>
        <dbReference type="ARBA" id="ARBA00048988"/>
    </source>
</evidence>
<feature type="binding site" evidence="14">
    <location>
        <begin position="25"/>
        <end position="32"/>
    </location>
    <ligand>
        <name>ATP</name>
        <dbReference type="ChEBI" id="CHEBI:30616"/>
    </ligand>
</feature>
<dbReference type="Gene3D" id="3.90.320.10">
    <property type="match status" value="1"/>
</dbReference>
<dbReference type="GO" id="GO:0043138">
    <property type="term" value="F:3'-5' DNA helicase activity"/>
    <property type="evidence" value="ECO:0007669"/>
    <property type="project" value="UniProtKB-EC"/>
</dbReference>
<keyword evidence="3" id="KW-0227">DNA damage</keyword>
<comment type="catalytic activity">
    <reaction evidence="11">
        <text>Couples ATP hydrolysis with the unwinding of duplex DNA by translocating in the 3'-5' direction.</text>
        <dbReference type="EC" id="5.6.2.4"/>
    </reaction>
</comment>
<evidence type="ECO:0000259" key="16">
    <source>
        <dbReference type="PROSITE" id="PS51217"/>
    </source>
</evidence>
<dbReference type="GO" id="GO:0004527">
    <property type="term" value="F:exonuclease activity"/>
    <property type="evidence" value="ECO:0007669"/>
    <property type="project" value="UniProtKB-KW"/>
</dbReference>
<evidence type="ECO:0000313" key="17">
    <source>
        <dbReference type="EMBL" id="BCK78256.1"/>
    </source>
</evidence>
<dbReference type="PANTHER" id="PTHR11070:SF48">
    <property type="entry name" value="ATP-DEPENDENT HELICASE_NUCLEASE SUBUNIT A"/>
    <property type="match status" value="1"/>
</dbReference>
<dbReference type="RefSeq" id="WP_212818897.1">
    <property type="nucleotide sequence ID" value="NZ_AP023415.1"/>
</dbReference>
<dbReference type="Pfam" id="PF13361">
    <property type="entry name" value="UvrD_C"/>
    <property type="match status" value="1"/>
</dbReference>
<dbReference type="InterPro" id="IPR014152">
    <property type="entry name" value="AddA"/>
</dbReference>
<evidence type="ECO:0000256" key="2">
    <source>
        <dbReference type="ARBA" id="ARBA00022741"/>
    </source>
</evidence>
<protein>
    <recommendedName>
        <fullName evidence="12">DNA 3'-5' helicase</fullName>
        <ecNumber evidence="12">5.6.2.4</ecNumber>
    </recommendedName>
</protein>
<dbReference type="SUPFAM" id="SSF52540">
    <property type="entry name" value="P-loop containing nucleoside triphosphate hydrolases"/>
    <property type="match status" value="1"/>
</dbReference>
<keyword evidence="9" id="KW-0234">DNA repair</keyword>
<feature type="domain" description="UvrD-like helicase ATP-binding" evidence="15">
    <location>
        <begin position="4"/>
        <end position="476"/>
    </location>
</feature>
<evidence type="ECO:0000256" key="1">
    <source>
        <dbReference type="ARBA" id="ARBA00022722"/>
    </source>
</evidence>
<dbReference type="PROSITE" id="PS51198">
    <property type="entry name" value="UVRD_HELICASE_ATP_BIND"/>
    <property type="match status" value="1"/>
</dbReference>
<dbReference type="InterPro" id="IPR038726">
    <property type="entry name" value="PDDEXK_AddAB-type"/>
</dbReference>
<dbReference type="Proteomes" id="UP000681343">
    <property type="component" value="Chromosome"/>
</dbReference>
<dbReference type="InterPro" id="IPR011335">
    <property type="entry name" value="Restrct_endonuc-II-like"/>
</dbReference>
<dbReference type="EC" id="5.6.2.4" evidence="12"/>
<keyword evidence="5 14" id="KW-0347">Helicase</keyword>
<evidence type="ECO:0000313" key="18">
    <source>
        <dbReference type="Proteomes" id="UP000681343"/>
    </source>
</evidence>
<evidence type="ECO:0000259" key="15">
    <source>
        <dbReference type="PROSITE" id="PS51198"/>
    </source>
</evidence>
<dbReference type="GO" id="GO:0003677">
    <property type="term" value="F:DNA binding"/>
    <property type="evidence" value="ECO:0007669"/>
    <property type="project" value="UniProtKB-KW"/>
</dbReference>
<keyword evidence="6" id="KW-0269">Exonuclease</keyword>
<keyword evidence="18" id="KW-1185">Reference proteome</keyword>
<keyword evidence="8" id="KW-0238">DNA-binding</keyword>
<dbReference type="GO" id="GO:0033202">
    <property type="term" value="C:DNA helicase complex"/>
    <property type="evidence" value="ECO:0007669"/>
    <property type="project" value="TreeGrafter"/>
</dbReference>
<dbReference type="NCBIfam" id="TIGR02785">
    <property type="entry name" value="addA_Gpos"/>
    <property type="match status" value="1"/>
</dbReference>
<keyword evidence="7 14" id="KW-0067">ATP-binding</keyword>
<evidence type="ECO:0000256" key="9">
    <source>
        <dbReference type="ARBA" id="ARBA00023204"/>
    </source>
</evidence>
<dbReference type="EMBL" id="AP023415">
    <property type="protein sequence ID" value="BCK78256.1"/>
    <property type="molecule type" value="Genomic_DNA"/>
</dbReference>
<gene>
    <name evidence="17" type="primary">addA</name>
    <name evidence="17" type="ORF">MM35RIKEN_04480</name>
</gene>
<dbReference type="PANTHER" id="PTHR11070">
    <property type="entry name" value="UVRD / RECB / PCRA DNA HELICASE FAMILY MEMBER"/>
    <property type="match status" value="1"/>
</dbReference>
<dbReference type="GO" id="GO:0005829">
    <property type="term" value="C:cytosol"/>
    <property type="evidence" value="ECO:0007669"/>
    <property type="project" value="TreeGrafter"/>
</dbReference>
<dbReference type="Gene3D" id="3.40.50.300">
    <property type="entry name" value="P-loop containing nucleotide triphosphate hydrolases"/>
    <property type="match status" value="4"/>
</dbReference>
<dbReference type="KEGG" id="vfa:MM35RIKEN_04480"/>
<dbReference type="GO" id="GO:0000725">
    <property type="term" value="P:recombinational repair"/>
    <property type="evidence" value="ECO:0007669"/>
    <property type="project" value="TreeGrafter"/>
</dbReference>